<reference evidence="1" key="1">
    <citation type="journal article" date="2022" name="Arch. Microbiol.">
        <title>Microbulbifer okhotskensis sp. nov., isolated from a deep bottom sediment of the Okhotsk Sea.</title>
        <authorList>
            <person name="Romanenko L."/>
            <person name="Kurilenko V."/>
            <person name="Otstavnykh N."/>
            <person name="Velansky P."/>
            <person name="Isaeva M."/>
            <person name="Mikhailov V."/>
        </authorList>
    </citation>
    <scope>NUCLEOTIDE SEQUENCE</scope>
    <source>
        <strain evidence="1">OS29</strain>
    </source>
</reference>
<sequence>MELNVTEGDVYAEARYNYQLNDTSYIGFDFYTDERFNWQIFSSKYFSKVGESQYIAAGFSYYYNDSWNDYSQLDANYWKLDADYYFTQNTSLGVEYDENSDYKFIFSHFFNRNVAVEASYSTVLDNVFKHSSFGSDIYATIWNTDVDVNKFELDLVVQF</sequence>
<dbReference type="RefSeq" id="WP_252465605.1">
    <property type="nucleotide sequence ID" value="NZ_JALBWM010000021.1"/>
</dbReference>
<organism evidence="1 2">
    <name type="scientific">Microbulbifer okhotskensis</name>
    <dbReference type="NCBI Taxonomy" id="2926617"/>
    <lineage>
        <taxon>Bacteria</taxon>
        <taxon>Pseudomonadati</taxon>
        <taxon>Pseudomonadota</taxon>
        <taxon>Gammaproteobacteria</taxon>
        <taxon>Cellvibrionales</taxon>
        <taxon>Microbulbiferaceae</taxon>
        <taxon>Microbulbifer</taxon>
    </lineage>
</organism>
<dbReference type="AlphaFoldDB" id="A0A9X2ERA9"/>
<gene>
    <name evidence="1" type="ORF">MO867_07125</name>
</gene>
<keyword evidence="2" id="KW-1185">Reference proteome</keyword>
<dbReference type="EMBL" id="JALBWM010000021">
    <property type="protein sequence ID" value="MCO1334113.1"/>
    <property type="molecule type" value="Genomic_DNA"/>
</dbReference>
<evidence type="ECO:0000313" key="2">
    <source>
        <dbReference type="Proteomes" id="UP001139028"/>
    </source>
</evidence>
<name>A0A9X2ERA9_9GAMM</name>
<dbReference type="Proteomes" id="UP001139028">
    <property type="component" value="Unassembled WGS sequence"/>
</dbReference>
<accession>A0A9X2ERA9</accession>
<evidence type="ECO:0000313" key="1">
    <source>
        <dbReference type="EMBL" id="MCO1334113.1"/>
    </source>
</evidence>
<protein>
    <submittedName>
        <fullName evidence="1">Porin</fullName>
    </submittedName>
</protein>
<comment type="caution">
    <text evidence="1">The sequence shown here is derived from an EMBL/GenBank/DDBJ whole genome shotgun (WGS) entry which is preliminary data.</text>
</comment>
<proteinExistence type="predicted"/>